<accession>A0A382SMB4</accession>
<protein>
    <recommendedName>
        <fullName evidence="2">LmbE family protein</fullName>
    </recommendedName>
</protein>
<proteinExistence type="predicted"/>
<gene>
    <name evidence="1" type="ORF">METZ01_LOCUS363546</name>
</gene>
<dbReference type="EMBL" id="UINC01129947">
    <property type="protein sequence ID" value="SVD10692.1"/>
    <property type="molecule type" value="Genomic_DNA"/>
</dbReference>
<dbReference type="GO" id="GO:0016811">
    <property type="term" value="F:hydrolase activity, acting on carbon-nitrogen (but not peptide) bonds, in linear amides"/>
    <property type="evidence" value="ECO:0007669"/>
    <property type="project" value="TreeGrafter"/>
</dbReference>
<sequence>MPKPSAIAIGAHPDDIEFCMAGTLLKLKAVGWQIHYFNLSSGNLGSVKMNSNRTARTRAKEARTASRILGAKYHPGICDDLEIIYDVPTLRKVSAVIRESNASIVLTHSP</sequence>
<dbReference type="PANTHER" id="PTHR12993">
    <property type="entry name" value="N-ACETYLGLUCOSAMINYL-PHOSPHATIDYLINOSITOL DE-N-ACETYLASE-RELATED"/>
    <property type="match status" value="1"/>
</dbReference>
<dbReference type="PANTHER" id="PTHR12993:SF30">
    <property type="entry name" value="N-ACETYL-ALPHA-D-GLUCOSAMINYL L-MALATE DEACETYLASE 1"/>
    <property type="match status" value="1"/>
</dbReference>
<dbReference type="AlphaFoldDB" id="A0A382SMB4"/>
<dbReference type="Pfam" id="PF02585">
    <property type="entry name" value="PIG-L"/>
    <property type="match status" value="1"/>
</dbReference>
<evidence type="ECO:0008006" key="2">
    <source>
        <dbReference type="Google" id="ProtNLM"/>
    </source>
</evidence>
<dbReference type="InterPro" id="IPR003737">
    <property type="entry name" value="GlcNAc_PI_deacetylase-related"/>
</dbReference>
<name>A0A382SMB4_9ZZZZ</name>
<organism evidence="1">
    <name type="scientific">marine metagenome</name>
    <dbReference type="NCBI Taxonomy" id="408172"/>
    <lineage>
        <taxon>unclassified sequences</taxon>
        <taxon>metagenomes</taxon>
        <taxon>ecological metagenomes</taxon>
    </lineage>
</organism>
<dbReference type="InterPro" id="IPR024078">
    <property type="entry name" value="LmbE-like_dom_sf"/>
</dbReference>
<reference evidence="1" key="1">
    <citation type="submission" date="2018-05" db="EMBL/GenBank/DDBJ databases">
        <authorList>
            <person name="Lanie J.A."/>
            <person name="Ng W.-L."/>
            <person name="Kazmierczak K.M."/>
            <person name="Andrzejewski T.M."/>
            <person name="Davidsen T.M."/>
            <person name="Wayne K.J."/>
            <person name="Tettelin H."/>
            <person name="Glass J.I."/>
            <person name="Rusch D."/>
            <person name="Podicherti R."/>
            <person name="Tsui H.-C.T."/>
            <person name="Winkler M.E."/>
        </authorList>
    </citation>
    <scope>NUCLEOTIDE SEQUENCE</scope>
</reference>
<dbReference type="SUPFAM" id="SSF102588">
    <property type="entry name" value="LmbE-like"/>
    <property type="match status" value="1"/>
</dbReference>
<feature type="non-terminal residue" evidence="1">
    <location>
        <position position="110"/>
    </location>
</feature>
<dbReference type="Gene3D" id="3.40.50.10320">
    <property type="entry name" value="LmbE-like"/>
    <property type="match status" value="1"/>
</dbReference>
<evidence type="ECO:0000313" key="1">
    <source>
        <dbReference type="EMBL" id="SVD10692.1"/>
    </source>
</evidence>